<dbReference type="EC" id="2.3.1.157" evidence="18"/>
<comment type="pathway">
    <text evidence="18">Bacterial outer membrane biogenesis; LPS lipid A biosynthesis.</text>
</comment>
<evidence type="ECO:0000313" key="20">
    <source>
        <dbReference type="EMBL" id="MBC9208872.1"/>
    </source>
</evidence>
<sequence>MGGMQAAAILLAAGLGTRMRSQLPKALHPLAGRPMLNHLIAACEGVFDRIVVVVGPDMPALEAAASPHPTVVQAERLGTGHAALQAAPLLDAFEGDVAVLYADNPLISAETLRRLRAARQESGLALLAMRPADPAKYGRVVQDAAGNVERIVEFADASAEERAIGLCNAGVLCAPAADLFRWLRGVRNDNRAGEYYLPDIIPLAVSDGQRVRAVEAPEAELRGINSRLELADAEAEVQARLRHAAMANGATLIQPGSVVFCHDTVLGQDVTIEPHVVFGPGVQVESGATIRAFSHLEGCTVRGGAVVGPYARLRPGTDVGPFAHVGNFVELKNTTLGVGAKANHLSYLGDSDIGAKTNIGAGTITCNYDGFAKYRTTIGEGVFVGSDSVLVAPVKLGDGAFVAAGSVITQDVAADAMAFGRARQAEKPGAAAEFRAARQKNKGQS</sequence>
<feature type="binding site" evidence="18">
    <location>
        <position position="386"/>
    </location>
    <ligand>
        <name>acetyl-CoA</name>
        <dbReference type="ChEBI" id="CHEBI:57288"/>
    </ligand>
</feature>
<keyword evidence="9 18" id="KW-0460">Magnesium</keyword>
<reference evidence="20 21" key="1">
    <citation type="journal article" date="2013" name="Int. J. Syst. Evol. Microbiol.">
        <title>Roseomonas aerophila sp. nov., isolated from air.</title>
        <authorList>
            <person name="Kim S.J."/>
            <person name="Weon H.Y."/>
            <person name="Ahn J.H."/>
            <person name="Hong S.B."/>
            <person name="Seok S.J."/>
            <person name="Whang K.S."/>
            <person name="Kwon S.W."/>
        </authorList>
    </citation>
    <scope>NUCLEOTIDE SEQUENCE [LARGE SCALE GENOMIC DNA]</scope>
    <source>
        <strain evidence="20 21">NBRC 108923</strain>
    </source>
</reference>
<evidence type="ECO:0000256" key="2">
    <source>
        <dbReference type="ARBA" id="ARBA00007707"/>
    </source>
</evidence>
<comment type="subcellular location">
    <subcellularLocation>
        <location evidence="1 18">Cytoplasm</location>
    </subcellularLocation>
</comment>
<comment type="catalytic activity">
    <reaction evidence="15 18">
        <text>alpha-D-glucosamine 1-phosphate + acetyl-CoA = N-acetyl-alpha-D-glucosamine 1-phosphate + CoA + H(+)</text>
        <dbReference type="Rhea" id="RHEA:13725"/>
        <dbReference type="ChEBI" id="CHEBI:15378"/>
        <dbReference type="ChEBI" id="CHEBI:57287"/>
        <dbReference type="ChEBI" id="CHEBI:57288"/>
        <dbReference type="ChEBI" id="CHEBI:57776"/>
        <dbReference type="ChEBI" id="CHEBI:58516"/>
        <dbReference type="EC" id="2.3.1.157"/>
    </reaction>
</comment>
<feature type="binding site" evidence="18">
    <location>
        <position position="404"/>
    </location>
    <ligand>
        <name>acetyl-CoA</name>
        <dbReference type="ChEBI" id="CHEBI:57288"/>
    </ligand>
</feature>
<evidence type="ECO:0000256" key="11">
    <source>
        <dbReference type="ARBA" id="ARBA00022984"/>
    </source>
</evidence>
<dbReference type="PANTHER" id="PTHR43584:SF3">
    <property type="entry name" value="BIFUNCTIONAL PROTEIN GLMU"/>
    <property type="match status" value="1"/>
</dbReference>
<dbReference type="InterPro" id="IPR018357">
    <property type="entry name" value="Hexapep_transf_CS"/>
</dbReference>
<dbReference type="EMBL" id="JACTVA010000040">
    <property type="protein sequence ID" value="MBC9208872.1"/>
    <property type="molecule type" value="Genomic_DNA"/>
</dbReference>
<feature type="binding site" evidence="18">
    <location>
        <position position="225"/>
    </location>
    <ligand>
        <name>UDP-N-acetyl-alpha-D-glucosamine</name>
        <dbReference type="ChEBI" id="CHEBI:57705"/>
    </ligand>
</feature>
<keyword evidence="7 18" id="KW-0479">Metal-binding</keyword>
<feature type="binding site" evidence="18">
    <location>
        <position position="25"/>
    </location>
    <ligand>
        <name>UDP-N-acetyl-alpha-D-glucosamine</name>
        <dbReference type="ChEBI" id="CHEBI:57705"/>
    </ligand>
</feature>
<evidence type="ECO:0000256" key="16">
    <source>
        <dbReference type="ARBA" id="ARBA00048493"/>
    </source>
</evidence>
<feature type="binding site" evidence="18">
    <location>
        <position position="361"/>
    </location>
    <ligand>
        <name>acetyl-CoA</name>
        <dbReference type="ChEBI" id="CHEBI:57288"/>
    </ligand>
</feature>
<evidence type="ECO:0000256" key="18">
    <source>
        <dbReference type="HAMAP-Rule" id="MF_01631"/>
    </source>
</evidence>
<dbReference type="CDD" id="cd02540">
    <property type="entry name" value="GT2_GlmU_N_bac"/>
    <property type="match status" value="1"/>
</dbReference>
<keyword evidence="10 18" id="KW-0133">Cell shape</keyword>
<comment type="subunit">
    <text evidence="18">Homotrimer.</text>
</comment>
<dbReference type="Gene3D" id="2.160.10.10">
    <property type="entry name" value="Hexapeptide repeat proteins"/>
    <property type="match status" value="1"/>
</dbReference>
<comment type="caution">
    <text evidence="20">The sequence shown here is derived from an EMBL/GenBank/DDBJ whole genome shotgun (WGS) entry which is preliminary data.</text>
</comment>
<comment type="similarity">
    <text evidence="2 18">In the C-terminal section; belongs to the transferase hexapeptide repeat family.</text>
</comment>
<evidence type="ECO:0000256" key="1">
    <source>
        <dbReference type="ARBA" id="ARBA00004496"/>
    </source>
</evidence>
<feature type="binding site" evidence="18">
    <location>
        <begin position="367"/>
        <end position="368"/>
    </location>
    <ligand>
        <name>acetyl-CoA</name>
        <dbReference type="ChEBI" id="CHEBI:57288"/>
    </ligand>
</feature>
<evidence type="ECO:0000256" key="17">
    <source>
        <dbReference type="ARBA" id="ARBA00049628"/>
    </source>
</evidence>
<gene>
    <name evidence="18 20" type="primary">glmU</name>
    <name evidence="20" type="ORF">IBL26_18640</name>
</gene>
<comment type="catalytic activity">
    <reaction evidence="16 18">
        <text>N-acetyl-alpha-D-glucosamine 1-phosphate + UTP + H(+) = UDP-N-acetyl-alpha-D-glucosamine + diphosphate</text>
        <dbReference type="Rhea" id="RHEA:13509"/>
        <dbReference type="ChEBI" id="CHEBI:15378"/>
        <dbReference type="ChEBI" id="CHEBI:33019"/>
        <dbReference type="ChEBI" id="CHEBI:46398"/>
        <dbReference type="ChEBI" id="CHEBI:57705"/>
        <dbReference type="ChEBI" id="CHEBI:57776"/>
        <dbReference type="EC" id="2.7.7.23"/>
    </reaction>
</comment>
<keyword evidence="13 18" id="KW-0012">Acyltransferase</keyword>
<keyword evidence="21" id="KW-1185">Reference proteome</keyword>
<dbReference type="NCBIfam" id="TIGR01173">
    <property type="entry name" value="glmU"/>
    <property type="match status" value="1"/>
</dbReference>
<feature type="binding site" evidence="18">
    <location>
        <position position="168"/>
    </location>
    <ligand>
        <name>UDP-N-acetyl-alpha-D-glucosamine</name>
        <dbReference type="ChEBI" id="CHEBI:57705"/>
    </ligand>
</feature>
<feature type="binding site" evidence="18">
    <location>
        <position position="332"/>
    </location>
    <ligand>
        <name>UDP-N-acetyl-alpha-D-glucosamine</name>
        <dbReference type="ChEBI" id="CHEBI:57705"/>
    </ligand>
</feature>
<evidence type="ECO:0000256" key="7">
    <source>
        <dbReference type="ARBA" id="ARBA00022723"/>
    </source>
</evidence>
<evidence type="ECO:0000256" key="6">
    <source>
        <dbReference type="ARBA" id="ARBA00022695"/>
    </source>
</evidence>
<feature type="domain" description="MobA-like NTP transferase" evidence="19">
    <location>
        <begin position="8"/>
        <end position="130"/>
    </location>
</feature>
<name>A0ABR7RRY1_9PROT</name>
<dbReference type="Pfam" id="PF12804">
    <property type="entry name" value="NTP_transf_3"/>
    <property type="match status" value="1"/>
</dbReference>
<dbReference type="InterPro" id="IPR001451">
    <property type="entry name" value="Hexapep"/>
</dbReference>
<evidence type="ECO:0000313" key="21">
    <source>
        <dbReference type="Proteomes" id="UP000626026"/>
    </source>
</evidence>
<dbReference type="InterPro" id="IPR038009">
    <property type="entry name" value="GlmU_C_LbH"/>
</dbReference>
<feature type="binding site" evidence="18">
    <location>
        <position position="138"/>
    </location>
    <ligand>
        <name>UDP-N-acetyl-alpha-D-glucosamine</name>
        <dbReference type="ChEBI" id="CHEBI:57705"/>
    </ligand>
</feature>
<feature type="binding site" evidence="18">
    <location>
        <position position="347"/>
    </location>
    <ligand>
        <name>UDP-N-acetyl-alpha-D-glucosamine</name>
        <dbReference type="ChEBI" id="CHEBI:57705"/>
    </ligand>
</feature>
<dbReference type="SUPFAM" id="SSF53448">
    <property type="entry name" value="Nucleotide-diphospho-sugar transferases"/>
    <property type="match status" value="1"/>
</dbReference>
<dbReference type="CDD" id="cd03353">
    <property type="entry name" value="LbH_GlmU_C"/>
    <property type="match status" value="1"/>
</dbReference>
<feature type="binding site" evidence="18">
    <location>
        <position position="225"/>
    </location>
    <ligand>
        <name>Mg(2+)</name>
        <dbReference type="ChEBI" id="CHEBI:18420"/>
    </ligand>
</feature>
<dbReference type="GO" id="GO:0003977">
    <property type="term" value="F:UDP-N-acetylglucosamine diphosphorylase activity"/>
    <property type="evidence" value="ECO:0007669"/>
    <property type="project" value="UniProtKB-EC"/>
</dbReference>
<comment type="function">
    <text evidence="17 18">Catalyzes the last two sequential reactions in the de novo biosynthetic pathway for UDP-N-acetylglucosamine (UDP-GlcNAc). The C-terminal domain catalyzes the transfer of acetyl group from acetyl coenzyme A to glucosamine-1-phosphate (GlcN-1-P) to produce N-acetylglucosamine-1-phosphate (GlcNAc-1-P), which is converted into UDP-GlcNAc by the transfer of uridine 5-monophosphate (from uridine 5-triphosphate), a reaction catalyzed by the N-terminal domain.</text>
</comment>
<dbReference type="Pfam" id="PF00132">
    <property type="entry name" value="Hexapep"/>
    <property type="match status" value="2"/>
</dbReference>
<evidence type="ECO:0000256" key="8">
    <source>
        <dbReference type="ARBA" id="ARBA00022737"/>
    </source>
</evidence>
<dbReference type="SUPFAM" id="SSF51161">
    <property type="entry name" value="Trimeric LpxA-like enzymes"/>
    <property type="match status" value="1"/>
</dbReference>
<dbReference type="PROSITE" id="PS00101">
    <property type="entry name" value="HEXAPEP_TRANSFERASES"/>
    <property type="match status" value="1"/>
</dbReference>
<keyword evidence="11 18" id="KW-0573">Peptidoglycan synthesis</keyword>
<dbReference type="InterPro" id="IPR005882">
    <property type="entry name" value="Bifunctional_GlmU"/>
</dbReference>
<evidence type="ECO:0000256" key="5">
    <source>
        <dbReference type="ARBA" id="ARBA00022679"/>
    </source>
</evidence>
<dbReference type="InterPro" id="IPR050065">
    <property type="entry name" value="GlmU-like"/>
</dbReference>
<dbReference type="InterPro" id="IPR025877">
    <property type="entry name" value="MobA-like_NTP_Trfase"/>
</dbReference>
<protein>
    <recommendedName>
        <fullName evidence="18">Bifunctional protein GlmU</fullName>
    </recommendedName>
    <domain>
        <recommendedName>
            <fullName evidence="18">UDP-N-acetylglucosamine pyrophosphorylase</fullName>
            <ecNumber evidence="18">2.7.7.23</ecNumber>
        </recommendedName>
        <alternativeName>
            <fullName evidence="18">N-acetylglucosamine-1-phosphate uridyltransferase</fullName>
        </alternativeName>
    </domain>
    <domain>
        <recommendedName>
            <fullName evidence="18">Glucosamine-1-phosphate N-acetyltransferase</fullName>
            <ecNumber evidence="18">2.3.1.157</ecNumber>
        </recommendedName>
    </domain>
</protein>
<dbReference type="InterPro" id="IPR011004">
    <property type="entry name" value="Trimer_LpxA-like_sf"/>
</dbReference>
<dbReference type="PANTHER" id="PTHR43584">
    <property type="entry name" value="NUCLEOTIDYL TRANSFERASE"/>
    <property type="match status" value="1"/>
</dbReference>
<dbReference type="NCBIfam" id="NF010933">
    <property type="entry name" value="PRK14353.1"/>
    <property type="match status" value="1"/>
</dbReference>
<evidence type="ECO:0000256" key="3">
    <source>
        <dbReference type="ARBA" id="ARBA00007947"/>
    </source>
</evidence>
<evidence type="ECO:0000256" key="14">
    <source>
        <dbReference type="ARBA" id="ARBA00023316"/>
    </source>
</evidence>
<keyword evidence="14 18" id="KW-0961">Cell wall biogenesis/degradation</keyword>
<dbReference type="InterPro" id="IPR029044">
    <property type="entry name" value="Nucleotide-diphossugar_trans"/>
</dbReference>
<keyword evidence="8 18" id="KW-0677">Repeat</keyword>
<comment type="pathway">
    <text evidence="18">Nucleotide-sugar biosynthesis; UDP-N-acetyl-alpha-D-glucosamine biosynthesis; UDP-N-acetyl-alpha-D-glucosamine from N-acetyl-alpha-D-glucosamine 1-phosphate: step 1/1.</text>
</comment>
<comment type="cofactor">
    <cofactor evidence="18">
        <name>Mg(2+)</name>
        <dbReference type="ChEBI" id="CHEBI:18420"/>
    </cofactor>
    <text evidence="18">Binds 1 Mg(2+) ion per subunit.</text>
</comment>
<dbReference type="EC" id="2.7.7.23" evidence="18"/>
<evidence type="ECO:0000256" key="13">
    <source>
        <dbReference type="ARBA" id="ARBA00023315"/>
    </source>
</evidence>
<feature type="binding site" evidence="18">
    <location>
        <position position="73"/>
    </location>
    <ligand>
        <name>UDP-N-acetyl-alpha-D-glucosamine</name>
        <dbReference type="ChEBI" id="CHEBI:57705"/>
    </ligand>
</feature>
<evidence type="ECO:0000256" key="4">
    <source>
        <dbReference type="ARBA" id="ARBA00022490"/>
    </source>
</evidence>
<keyword evidence="6 18" id="KW-0548">Nucleotidyltransferase</keyword>
<comment type="caution">
    <text evidence="18">Lacks conserved residue(s) required for the propagation of feature annotation.</text>
</comment>
<proteinExistence type="inferred from homology"/>
<accession>A0ABR7RRY1</accession>
<evidence type="ECO:0000256" key="12">
    <source>
        <dbReference type="ARBA" id="ARBA00023268"/>
    </source>
</evidence>
<feature type="binding site" evidence="18">
    <location>
        <position position="358"/>
    </location>
    <ligand>
        <name>UDP-N-acetyl-alpha-D-glucosamine</name>
        <dbReference type="ChEBI" id="CHEBI:57705"/>
    </ligand>
</feature>
<comment type="similarity">
    <text evidence="3 18">In the N-terminal section; belongs to the N-acetylglucosamine-1-phosphate uridyltransferase family.</text>
</comment>
<comment type="pathway">
    <text evidence="18">Nucleotide-sugar biosynthesis; UDP-N-acetyl-alpha-D-glucosamine biosynthesis; N-acetyl-alpha-D-glucosamine 1-phosphate from alpha-D-glucosamine 6-phosphate (route II): step 2/2.</text>
</comment>
<feature type="binding site" evidence="18">
    <location>
        <begin position="11"/>
        <end position="14"/>
    </location>
    <ligand>
        <name>UDP-N-acetyl-alpha-D-glucosamine</name>
        <dbReference type="ChEBI" id="CHEBI:57705"/>
    </ligand>
</feature>
<keyword evidence="4 18" id="KW-0963">Cytoplasm</keyword>
<feature type="active site" description="Proton acceptor" evidence="18">
    <location>
        <position position="344"/>
    </location>
</feature>
<feature type="binding site" evidence="18">
    <location>
        <position position="421"/>
    </location>
    <ligand>
        <name>acetyl-CoA</name>
        <dbReference type="ChEBI" id="CHEBI:57288"/>
    </ligand>
</feature>
<keyword evidence="12 18" id="KW-0511">Multifunctional enzyme</keyword>
<feature type="binding site" evidence="18">
    <location>
        <position position="103"/>
    </location>
    <ligand>
        <name>Mg(2+)</name>
        <dbReference type="ChEBI" id="CHEBI:18420"/>
    </ligand>
</feature>
<evidence type="ECO:0000256" key="9">
    <source>
        <dbReference type="ARBA" id="ARBA00022842"/>
    </source>
</evidence>
<dbReference type="RefSeq" id="WP_187786021.1">
    <property type="nucleotide sequence ID" value="NZ_JACTVA010000040.1"/>
</dbReference>
<evidence type="ECO:0000256" key="10">
    <source>
        <dbReference type="ARBA" id="ARBA00022960"/>
    </source>
</evidence>
<feature type="binding site" evidence="18">
    <location>
        <begin position="78"/>
        <end position="79"/>
    </location>
    <ligand>
        <name>UDP-N-acetyl-alpha-D-glucosamine</name>
        <dbReference type="ChEBI" id="CHEBI:57705"/>
    </ligand>
</feature>
<organism evidence="20 21">
    <name type="scientific">Teichococcus aerophilus</name>
    <dbReference type="NCBI Taxonomy" id="1224513"/>
    <lineage>
        <taxon>Bacteria</taxon>
        <taxon>Pseudomonadati</taxon>
        <taxon>Pseudomonadota</taxon>
        <taxon>Alphaproteobacteria</taxon>
        <taxon>Acetobacterales</taxon>
        <taxon>Roseomonadaceae</taxon>
        <taxon>Roseomonas</taxon>
    </lineage>
</organism>
<feature type="region of interest" description="N-acetyltransferase" evidence="18">
    <location>
        <begin position="249"/>
        <end position="445"/>
    </location>
</feature>
<feature type="region of interest" description="Pyrophosphorylase" evidence="18">
    <location>
        <begin position="1"/>
        <end position="227"/>
    </location>
</feature>
<dbReference type="HAMAP" id="MF_01631">
    <property type="entry name" value="GlmU"/>
    <property type="match status" value="1"/>
</dbReference>
<feature type="region of interest" description="Linker" evidence="18">
    <location>
        <begin position="228"/>
        <end position="248"/>
    </location>
</feature>
<keyword evidence="5 18" id="KW-0808">Transferase</keyword>
<dbReference type="Gene3D" id="3.90.550.10">
    <property type="entry name" value="Spore Coat Polysaccharide Biosynthesis Protein SpsA, Chain A"/>
    <property type="match status" value="1"/>
</dbReference>
<evidence type="ECO:0000259" key="19">
    <source>
        <dbReference type="Pfam" id="PF12804"/>
    </source>
</evidence>
<dbReference type="Proteomes" id="UP000626026">
    <property type="component" value="Unassembled WGS sequence"/>
</dbReference>
<evidence type="ECO:0000256" key="15">
    <source>
        <dbReference type="ARBA" id="ARBA00048247"/>
    </source>
</evidence>
<feature type="binding site" evidence="18">
    <location>
        <position position="153"/>
    </location>
    <ligand>
        <name>UDP-N-acetyl-alpha-D-glucosamine</name>
        <dbReference type="ChEBI" id="CHEBI:57705"/>
    </ligand>
</feature>
<feature type="binding site" evidence="18">
    <location>
        <position position="314"/>
    </location>
    <ligand>
        <name>UDP-N-acetyl-alpha-D-glucosamine</name>
        <dbReference type="ChEBI" id="CHEBI:57705"/>
    </ligand>
</feature>